<dbReference type="Gene3D" id="3.90.1150.30">
    <property type="match status" value="1"/>
</dbReference>
<dbReference type="OrthoDB" id="8479417at2"/>
<evidence type="ECO:0000313" key="1">
    <source>
        <dbReference type="EMBL" id="RMB58850.1"/>
    </source>
</evidence>
<accession>A0A3M0G1J5</accession>
<comment type="caution">
    <text evidence="1">The sequence shown here is derived from an EMBL/GenBank/DDBJ whole genome shotgun (WGS) entry which is preliminary data.</text>
</comment>
<reference evidence="1 2" key="1">
    <citation type="submission" date="2018-10" db="EMBL/GenBank/DDBJ databases">
        <title>Tessaracoccus antarcticuss sp. nov., isolated from sediment.</title>
        <authorList>
            <person name="Zhou L.Y."/>
            <person name="Du Z.J."/>
        </authorList>
    </citation>
    <scope>NUCLEOTIDE SEQUENCE [LARGE SCALE GENOMIC DNA]</scope>
    <source>
        <strain evidence="1 2">JDX10</strain>
    </source>
</reference>
<dbReference type="Pfam" id="PF04237">
    <property type="entry name" value="YjbR"/>
    <property type="match status" value="1"/>
</dbReference>
<dbReference type="GO" id="GO:0003677">
    <property type="term" value="F:DNA binding"/>
    <property type="evidence" value="ECO:0007669"/>
    <property type="project" value="UniProtKB-KW"/>
</dbReference>
<dbReference type="AlphaFoldDB" id="A0A3M0G1J5"/>
<dbReference type="SUPFAM" id="SSF142906">
    <property type="entry name" value="YjbR-like"/>
    <property type="match status" value="1"/>
</dbReference>
<protein>
    <submittedName>
        <fullName evidence="1">MmcQ/YjbR family DNA-binding protein</fullName>
    </submittedName>
</protein>
<dbReference type="InterPro" id="IPR038056">
    <property type="entry name" value="YjbR-like_sf"/>
</dbReference>
<organism evidence="1 2">
    <name type="scientific">Tessaracoccus antarcticus</name>
    <dbReference type="NCBI Taxonomy" id="2479848"/>
    <lineage>
        <taxon>Bacteria</taxon>
        <taxon>Bacillati</taxon>
        <taxon>Actinomycetota</taxon>
        <taxon>Actinomycetes</taxon>
        <taxon>Propionibacteriales</taxon>
        <taxon>Propionibacteriaceae</taxon>
        <taxon>Tessaracoccus</taxon>
    </lineage>
</organism>
<dbReference type="RefSeq" id="WP_121901970.1">
    <property type="nucleotide sequence ID" value="NZ_REFW01000003.1"/>
</dbReference>
<dbReference type="EMBL" id="REFW01000003">
    <property type="protein sequence ID" value="RMB58850.1"/>
    <property type="molecule type" value="Genomic_DNA"/>
</dbReference>
<keyword evidence="1" id="KW-0238">DNA-binding</keyword>
<keyword evidence="2" id="KW-1185">Reference proteome</keyword>
<sequence length="141" mass="15759">MEHPRMFSDDDPVLARVRMLALALPDAQEKVGHGRPTFYTTKVFAYFGGSLKVDGEWIQHPQSIMVKLDEDEREALLSEDRVYVPGYLGSSGWIGVDIDEGTDFAEIAELLETSYRQTAPRTLVGRLDQRPGNLSHTPPGL</sequence>
<evidence type="ECO:0000313" key="2">
    <source>
        <dbReference type="Proteomes" id="UP000275256"/>
    </source>
</evidence>
<proteinExistence type="predicted"/>
<name>A0A3M0G1J5_9ACTN</name>
<gene>
    <name evidence="1" type="ORF">EAX62_12055</name>
</gene>
<dbReference type="Proteomes" id="UP000275256">
    <property type="component" value="Unassembled WGS sequence"/>
</dbReference>
<dbReference type="InterPro" id="IPR058532">
    <property type="entry name" value="YjbR/MT2646/Rv2570-like"/>
</dbReference>